<reference evidence="1 2" key="1">
    <citation type="journal article" date="2014" name="Genome Biol. Evol.">
        <title>Comparative genomics and transcriptomics analyses reveal divergent lifestyle features of nematode endoparasitic fungus Hirsutella minnesotensis.</title>
        <authorList>
            <person name="Lai Y."/>
            <person name="Liu K."/>
            <person name="Zhang X."/>
            <person name="Zhang X."/>
            <person name="Li K."/>
            <person name="Wang N."/>
            <person name="Shu C."/>
            <person name="Wu Y."/>
            <person name="Wang C."/>
            <person name="Bushley K.E."/>
            <person name="Xiang M."/>
            <person name="Liu X."/>
        </authorList>
    </citation>
    <scope>NUCLEOTIDE SEQUENCE [LARGE SCALE GENOMIC DNA]</scope>
    <source>
        <strain evidence="1 2">3608</strain>
    </source>
</reference>
<dbReference type="OrthoDB" id="3793606at2759"/>
<evidence type="ECO:0000313" key="2">
    <source>
        <dbReference type="Proteomes" id="UP000054481"/>
    </source>
</evidence>
<protein>
    <submittedName>
        <fullName evidence="1">Uncharacterized protein</fullName>
    </submittedName>
</protein>
<dbReference type="EMBL" id="KQ030607">
    <property type="protein sequence ID" value="KJZ70778.1"/>
    <property type="molecule type" value="Genomic_DNA"/>
</dbReference>
<gene>
    <name evidence="1" type="ORF">HIM_09828</name>
</gene>
<organism evidence="1 2">
    <name type="scientific">Hirsutella minnesotensis 3608</name>
    <dbReference type="NCBI Taxonomy" id="1043627"/>
    <lineage>
        <taxon>Eukaryota</taxon>
        <taxon>Fungi</taxon>
        <taxon>Dikarya</taxon>
        <taxon>Ascomycota</taxon>
        <taxon>Pezizomycotina</taxon>
        <taxon>Sordariomycetes</taxon>
        <taxon>Hypocreomycetidae</taxon>
        <taxon>Hypocreales</taxon>
        <taxon>Ophiocordycipitaceae</taxon>
        <taxon>Hirsutella</taxon>
    </lineage>
</organism>
<dbReference type="Proteomes" id="UP000054481">
    <property type="component" value="Unassembled WGS sequence"/>
</dbReference>
<sequence>MPLMAKILDHLDRISDMIPDMRADADFATLSDKVMSLYTALAVYRSLEITAQNLQNSVLPHAQSRLSKFMDAVYGPGDVKKEERLQKLRSFRHEDFIFVSISYTPLDITKMSRAEFDCLVETVPVYLPRRDLPARWIFRDEIQVSIASKASLRNAAEFRKGYYALEFQQDLDHDPPPSKRIRLENHSYSVAEQHDLVATSEPASVAPISEEKPPNEDSRSALFVQLDKIISDLLGIVFQCSGADVGKLEKVLADGSLLNAIKDSHQWKWERDRDAVTDVPRTDCFLAMIPDSDQDMSLMIRAGYWQGWAIAAQLGFQKSEVLSM</sequence>
<name>A0A0F7ZS56_9HYPO</name>
<dbReference type="AlphaFoldDB" id="A0A0F7ZS56"/>
<keyword evidence="2" id="KW-1185">Reference proteome</keyword>
<accession>A0A0F7ZS56</accession>
<proteinExistence type="predicted"/>
<evidence type="ECO:0000313" key="1">
    <source>
        <dbReference type="EMBL" id="KJZ70778.1"/>
    </source>
</evidence>